<feature type="compositionally biased region" description="Pro residues" evidence="7">
    <location>
        <begin position="33"/>
        <end position="50"/>
    </location>
</feature>
<dbReference type="GO" id="GO:0016763">
    <property type="term" value="F:pentosyltransferase activity"/>
    <property type="evidence" value="ECO:0007669"/>
    <property type="project" value="UniProtKB-ARBA"/>
</dbReference>
<evidence type="ECO:0000256" key="6">
    <source>
        <dbReference type="ARBA" id="ARBA00023180"/>
    </source>
</evidence>
<dbReference type="OrthoDB" id="529273at2759"/>
<keyword evidence="8" id="KW-0472">Membrane</keyword>
<feature type="domain" description="Glycosyltransferase 61 catalytic" evidence="9">
    <location>
        <begin position="449"/>
        <end position="547"/>
    </location>
</feature>
<evidence type="ECO:0000256" key="7">
    <source>
        <dbReference type="SAM" id="MobiDB-lite"/>
    </source>
</evidence>
<protein>
    <recommendedName>
        <fullName evidence="9">Glycosyltransferase 61 catalytic domain-containing protein</fullName>
    </recommendedName>
</protein>
<evidence type="ECO:0000256" key="3">
    <source>
        <dbReference type="ARBA" id="ARBA00022676"/>
    </source>
</evidence>
<keyword evidence="11" id="KW-1185">Reference proteome</keyword>
<keyword evidence="4" id="KW-0808">Transferase</keyword>
<dbReference type="AlphaFoldDB" id="A0A6G1C7L1"/>
<feature type="region of interest" description="Disordered" evidence="7">
    <location>
        <begin position="1"/>
        <end position="76"/>
    </location>
</feature>
<evidence type="ECO:0000313" key="11">
    <source>
        <dbReference type="Proteomes" id="UP000479710"/>
    </source>
</evidence>
<organism evidence="10 11">
    <name type="scientific">Oryza meyeriana var. granulata</name>
    <dbReference type="NCBI Taxonomy" id="110450"/>
    <lineage>
        <taxon>Eukaryota</taxon>
        <taxon>Viridiplantae</taxon>
        <taxon>Streptophyta</taxon>
        <taxon>Embryophyta</taxon>
        <taxon>Tracheophyta</taxon>
        <taxon>Spermatophyta</taxon>
        <taxon>Magnoliopsida</taxon>
        <taxon>Liliopsida</taxon>
        <taxon>Poales</taxon>
        <taxon>Poaceae</taxon>
        <taxon>BOP clade</taxon>
        <taxon>Oryzoideae</taxon>
        <taxon>Oryzeae</taxon>
        <taxon>Oryzinae</taxon>
        <taxon>Oryza</taxon>
        <taxon>Oryza meyeriana</taxon>
    </lineage>
</organism>
<evidence type="ECO:0000256" key="4">
    <source>
        <dbReference type="ARBA" id="ARBA00022679"/>
    </source>
</evidence>
<dbReference type="PANTHER" id="PTHR48437:SF1">
    <property type="entry name" value="INITIATOR BINDING DOMAIN-CONTAINING PROTEIN"/>
    <property type="match status" value="1"/>
</dbReference>
<feature type="compositionally biased region" description="Polar residues" evidence="7">
    <location>
        <begin position="1"/>
        <end position="23"/>
    </location>
</feature>
<evidence type="ECO:0000256" key="5">
    <source>
        <dbReference type="ARBA" id="ARBA00023034"/>
    </source>
</evidence>
<keyword evidence="6" id="KW-0325">Glycoprotein</keyword>
<evidence type="ECO:0000259" key="9">
    <source>
        <dbReference type="Pfam" id="PF04577"/>
    </source>
</evidence>
<comment type="subcellular location">
    <subcellularLocation>
        <location evidence="1">Golgi apparatus membrane</location>
        <topology evidence="1">Single-pass type II membrane protein</topology>
    </subcellularLocation>
</comment>
<keyword evidence="8" id="KW-1133">Transmembrane helix</keyword>
<evidence type="ECO:0000256" key="8">
    <source>
        <dbReference type="SAM" id="Phobius"/>
    </source>
</evidence>
<sequence length="596" mass="66708">MNLSRPKNTKSLTKHQCNESQPSDRWAHTPPASTLPPPSGPLPRPVPPIYAAPSPRRRRRAHRRRRRTRRRPAMMPVRAYHHHHHHNNNNHHNHRLRRIIPRVLLAVFAIYAVSFAVYLLRQSPHPSADREGEAVAVAVAEEEDHEKVRVTASQKPWPRLPSYLPWTSGSVQPPPHSCEGYFGNGFSRLVDVLPARGGGGGWFRCHHSETLRSSICEGGRVRLDPGLIAMSRGGEPLDQVMGRAEEEEVPKYEPGALQVEGAAAKRTGPLVEPGFLDAYVPTGGIGMHTMRSLLDSAHVVPPGVLHCSKWVEEPTLLVTRFEYANLFHTITDWYSAYVSSRVTDLPERPNVVFVDGHCKAQLEQTWEALFSNVTYVKNFSGPVCFRHAILSPLGYETALFKGLSESFSCEGASADSLREKPDHQKTARLSEFGEMILAAFDLLRDDILSSKTSNGLNVLFVRREDYLAHPRHSGKVESRLSNEKEVYDAIESWAKGQKCKINVINGLFAHMNMKEQLRAIQEASVVIGAHGAGLTHLVSATPDTKVLEIISSMYRRPHFALISHWKSLEYHPINLPGSYARVTDVISELSNILKCL</sequence>
<name>A0A6G1C7L1_9ORYZ</name>
<proteinExistence type="predicted"/>
<dbReference type="InterPro" id="IPR007657">
    <property type="entry name" value="Glycosyltransferase_61"/>
</dbReference>
<gene>
    <name evidence="10" type="ORF">E2562_018116</name>
</gene>
<dbReference type="InterPro" id="IPR049625">
    <property type="entry name" value="Glyco_transf_61_cat"/>
</dbReference>
<accession>A0A6G1C7L1</accession>
<dbReference type="EMBL" id="SPHZ02000010">
    <property type="protein sequence ID" value="KAF0895977.1"/>
    <property type="molecule type" value="Genomic_DNA"/>
</dbReference>
<evidence type="ECO:0000256" key="2">
    <source>
        <dbReference type="ARBA" id="ARBA00004881"/>
    </source>
</evidence>
<dbReference type="Pfam" id="PF04577">
    <property type="entry name" value="Glyco_transf_61"/>
    <property type="match status" value="1"/>
</dbReference>
<dbReference type="PANTHER" id="PTHR48437">
    <property type="entry name" value="INITIATOR BINDING DOMAIN-CONTAINING PROTEIN"/>
    <property type="match status" value="1"/>
</dbReference>
<dbReference type="Proteomes" id="UP000479710">
    <property type="component" value="Unassembled WGS sequence"/>
</dbReference>
<feature type="compositionally biased region" description="Basic residues" evidence="7">
    <location>
        <begin position="55"/>
        <end position="72"/>
    </location>
</feature>
<evidence type="ECO:0000256" key="1">
    <source>
        <dbReference type="ARBA" id="ARBA00004323"/>
    </source>
</evidence>
<reference evidence="10 11" key="1">
    <citation type="submission" date="2019-11" db="EMBL/GenBank/DDBJ databases">
        <title>Whole genome sequence of Oryza granulata.</title>
        <authorList>
            <person name="Li W."/>
        </authorList>
    </citation>
    <scope>NUCLEOTIDE SEQUENCE [LARGE SCALE GENOMIC DNA]</scope>
    <source>
        <strain evidence="11">cv. Menghai</strain>
        <tissue evidence="10">Leaf</tissue>
    </source>
</reference>
<evidence type="ECO:0000313" key="10">
    <source>
        <dbReference type="EMBL" id="KAF0895977.1"/>
    </source>
</evidence>
<comment type="caution">
    <text evidence="10">The sequence shown here is derived from an EMBL/GenBank/DDBJ whole genome shotgun (WGS) entry which is preliminary data.</text>
</comment>
<keyword evidence="3" id="KW-0328">Glycosyltransferase</keyword>
<keyword evidence="8" id="KW-0812">Transmembrane</keyword>
<keyword evidence="5" id="KW-0333">Golgi apparatus</keyword>
<comment type="pathway">
    <text evidence="2">Glycan metabolism.</text>
</comment>
<feature type="transmembrane region" description="Helical" evidence="8">
    <location>
        <begin position="99"/>
        <end position="120"/>
    </location>
</feature>
<dbReference type="GO" id="GO:0000139">
    <property type="term" value="C:Golgi membrane"/>
    <property type="evidence" value="ECO:0007669"/>
    <property type="project" value="UniProtKB-SubCell"/>
</dbReference>